<protein>
    <recommendedName>
        <fullName evidence="8">Protein kinase domain-containing protein</fullName>
    </recommendedName>
</protein>
<name>A0A2K3DHW6_CHLRE</name>
<dbReference type="GO" id="GO:0005524">
    <property type="term" value="F:ATP binding"/>
    <property type="evidence" value="ECO:0007669"/>
    <property type="project" value="UniProtKB-UniRule"/>
</dbReference>
<dbReference type="RefSeq" id="XP_042922225.1">
    <property type="nucleotide sequence ID" value="XM_043065224.1"/>
</dbReference>
<dbReference type="InterPro" id="IPR011009">
    <property type="entry name" value="Kinase-like_dom_sf"/>
</dbReference>
<dbReference type="InterPro" id="IPR051681">
    <property type="entry name" value="Ser/Thr_Kinases-Pseudokinases"/>
</dbReference>
<keyword evidence="2" id="KW-0808">Transferase</keyword>
<evidence type="ECO:0000256" key="3">
    <source>
        <dbReference type="ARBA" id="ARBA00022741"/>
    </source>
</evidence>
<dbReference type="Pfam" id="PF00069">
    <property type="entry name" value="Pkinase"/>
    <property type="match status" value="1"/>
</dbReference>
<feature type="region of interest" description="Disordered" evidence="7">
    <location>
        <begin position="492"/>
        <end position="514"/>
    </location>
</feature>
<evidence type="ECO:0000313" key="10">
    <source>
        <dbReference type="Proteomes" id="UP000006906"/>
    </source>
</evidence>
<evidence type="ECO:0000256" key="1">
    <source>
        <dbReference type="ARBA" id="ARBA00022527"/>
    </source>
</evidence>
<dbReference type="GeneID" id="5719894"/>
<dbReference type="InterPro" id="IPR008271">
    <property type="entry name" value="Ser/Thr_kinase_AS"/>
</dbReference>
<keyword evidence="3 6" id="KW-0547">Nucleotide-binding</keyword>
<dbReference type="AlphaFoldDB" id="A0A2K3DHW6"/>
<dbReference type="Proteomes" id="UP000006906">
    <property type="component" value="Chromosome 8"/>
</dbReference>
<keyword evidence="4" id="KW-0418">Kinase</keyword>
<dbReference type="SUPFAM" id="SSF56112">
    <property type="entry name" value="Protein kinase-like (PK-like)"/>
    <property type="match status" value="1"/>
</dbReference>
<evidence type="ECO:0000256" key="7">
    <source>
        <dbReference type="SAM" id="MobiDB-lite"/>
    </source>
</evidence>
<dbReference type="EMBL" id="CM008969">
    <property type="protein sequence ID" value="PNW80124.1"/>
    <property type="molecule type" value="Genomic_DNA"/>
</dbReference>
<organism evidence="9 10">
    <name type="scientific">Chlamydomonas reinhardtii</name>
    <name type="common">Chlamydomonas smithii</name>
    <dbReference type="NCBI Taxonomy" id="3055"/>
    <lineage>
        <taxon>Eukaryota</taxon>
        <taxon>Viridiplantae</taxon>
        <taxon>Chlorophyta</taxon>
        <taxon>core chlorophytes</taxon>
        <taxon>Chlorophyceae</taxon>
        <taxon>CS clade</taxon>
        <taxon>Chlamydomonadales</taxon>
        <taxon>Chlamydomonadaceae</taxon>
        <taxon>Chlamydomonas</taxon>
    </lineage>
</organism>
<dbReference type="Pfam" id="PF07714">
    <property type="entry name" value="PK_Tyr_Ser-Thr"/>
    <property type="match status" value="1"/>
</dbReference>
<evidence type="ECO:0000313" key="9">
    <source>
        <dbReference type="EMBL" id="PNW80124.1"/>
    </source>
</evidence>
<dbReference type="PANTHER" id="PTHR44329">
    <property type="entry name" value="SERINE/THREONINE-PROTEIN KINASE TNNI3K-RELATED"/>
    <property type="match status" value="1"/>
</dbReference>
<dbReference type="GO" id="GO:0004674">
    <property type="term" value="F:protein serine/threonine kinase activity"/>
    <property type="evidence" value="ECO:0007669"/>
    <property type="project" value="UniProtKB-KW"/>
</dbReference>
<dbReference type="PROSITE" id="PS00108">
    <property type="entry name" value="PROTEIN_KINASE_ST"/>
    <property type="match status" value="1"/>
</dbReference>
<keyword evidence="5 6" id="KW-0067">ATP-binding</keyword>
<feature type="binding site" evidence="6">
    <location>
        <position position="39"/>
    </location>
    <ligand>
        <name>ATP</name>
        <dbReference type="ChEBI" id="CHEBI:30616"/>
    </ligand>
</feature>
<keyword evidence="1" id="KW-0723">Serine/threonine-protein kinase</keyword>
<evidence type="ECO:0000256" key="6">
    <source>
        <dbReference type="PROSITE-ProRule" id="PRU10141"/>
    </source>
</evidence>
<dbReference type="GO" id="GO:0007165">
    <property type="term" value="P:signal transduction"/>
    <property type="evidence" value="ECO:0000318"/>
    <property type="project" value="GO_Central"/>
</dbReference>
<sequence length="937" mass="93288">MASELAWLPSDAIAGRLLGSGGFATVYELECARGRFALKLLNAARADSGSGSKSQNARLFVAEAKVHGAMSHSGIIRTDGLVLVPPGVPGLPLRTPTLGLLMELADHGNLRDRIYKAMGHGHRAYSDAQAADWLLSLAEALAFLHGSNPTVIHRDVKAENVLLQSEAAAGPAGGAGAAAGVGGGGGGRLVAKLADLGLHVRLEQNCTVMLRRRASAFSPLTTGGASSPMAPAEDAAAWSSGAASSGGGGLGLGPGGVFVAISGGGAAMPKATAVAASLAATAAVAVAGAEGGAATTACPAATAVAAGAARCGSSPTPGACSCSAGTGTAACTCTCSPRGSGPVGIAAGFDTDTVDADSNINPKHHNHNSISCSFGPGLQTVGGSGLGVNGGAGAPAELAAEVAARSATVAAAAGVAATTTTAGPAAAAAVPLLTGAASGGRGPLDYVCEGQLQQLFANRCGSAGRAAACASSGGCSTCRGCYKTCMPQPQQAQQAPTRNPLRAGSLPRPPGAAAAMAVALEGELGRCSLSEAGLPYRRPPEEEEEAEARWQGRQGQHRRPRRSGSASAGGLGGGSSAAADAAGEAAAATAADAGASVASAPAARRPVGAGATDAGILPEPQEACGGTLAALEQAAEQAEPAGAAQDWGCGGGVDDVEHGYVSDGASDFKFGPGHMRRLGSITELLLTPAATAEEEGGNGSSAAVSAAAAGALRGASSSTGGGSCGASSVAGGKLPEHEAFEWVYGLTGQAGSCFYMAPEVYLCQPYNEKCDVFSFGVLAYELWSRQLLLYTYMRTAKGVVAGIRKPNDFAAKVSEGFRPPRGRRMTDAQWELVCRCWHQDPCERPPMAEVAAALRESKAAADSEAAVRAQLAQQQKEQQQQLLRQLTPLARSRQGSGRCCPSKPGSLRRQASAEATPRAPEAAAREGKQPGCGCVIC</sequence>
<dbReference type="PROSITE" id="PS00107">
    <property type="entry name" value="PROTEIN_KINASE_ATP"/>
    <property type="match status" value="1"/>
</dbReference>
<accession>A0A2K3DHW6</accession>
<dbReference type="PANTHER" id="PTHR44329:SF289">
    <property type="entry name" value="SERINE_THREONINE-PROTEIN KINASE VIK"/>
    <property type="match status" value="1"/>
</dbReference>
<dbReference type="GO" id="GO:0005737">
    <property type="term" value="C:cytoplasm"/>
    <property type="evidence" value="ECO:0000318"/>
    <property type="project" value="GO_Central"/>
</dbReference>
<dbReference type="InterPro" id="IPR000719">
    <property type="entry name" value="Prot_kinase_dom"/>
</dbReference>
<dbReference type="SMART" id="SM00220">
    <property type="entry name" value="S_TKc"/>
    <property type="match status" value="1"/>
</dbReference>
<dbReference type="Gramene" id="PNW80124">
    <property type="protein sequence ID" value="PNW80124"/>
    <property type="gene ID" value="CHLRE_08g378950v5"/>
</dbReference>
<evidence type="ECO:0000256" key="2">
    <source>
        <dbReference type="ARBA" id="ARBA00022679"/>
    </source>
</evidence>
<feature type="domain" description="Protein kinase" evidence="8">
    <location>
        <begin position="12"/>
        <end position="378"/>
    </location>
</feature>
<feature type="region of interest" description="Disordered" evidence="7">
    <location>
        <begin position="888"/>
        <end position="931"/>
    </location>
</feature>
<feature type="region of interest" description="Disordered" evidence="7">
    <location>
        <begin position="531"/>
        <end position="578"/>
    </location>
</feature>
<gene>
    <name evidence="9" type="ORF">CHLRE_08g378950v5</name>
</gene>
<keyword evidence="10" id="KW-1185">Reference proteome</keyword>
<dbReference type="Gene3D" id="1.10.510.10">
    <property type="entry name" value="Transferase(Phosphotransferase) domain 1"/>
    <property type="match status" value="2"/>
</dbReference>
<dbReference type="InterPro" id="IPR017441">
    <property type="entry name" value="Protein_kinase_ATP_BS"/>
</dbReference>
<reference evidence="9 10" key="1">
    <citation type="journal article" date="2007" name="Science">
        <title>The Chlamydomonas genome reveals the evolution of key animal and plant functions.</title>
        <authorList>
            <person name="Merchant S.S."/>
            <person name="Prochnik S.E."/>
            <person name="Vallon O."/>
            <person name="Harris E.H."/>
            <person name="Karpowicz S.J."/>
            <person name="Witman G.B."/>
            <person name="Terry A."/>
            <person name="Salamov A."/>
            <person name="Fritz-Laylin L.K."/>
            <person name="Marechal-Drouard L."/>
            <person name="Marshall W.F."/>
            <person name="Qu L.H."/>
            <person name="Nelson D.R."/>
            <person name="Sanderfoot A.A."/>
            <person name="Spalding M.H."/>
            <person name="Kapitonov V.V."/>
            <person name="Ren Q."/>
            <person name="Ferris P."/>
            <person name="Lindquist E."/>
            <person name="Shapiro H."/>
            <person name="Lucas S.M."/>
            <person name="Grimwood J."/>
            <person name="Schmutz J."/>
            <person name="Cardol P."/>
            <person name="Cerutti H."/>
            <person name="Chanfreau G."/>
            <person name="Chen C.L."/>
            <person name="Cognat V."/>
            <person name="Croft M.T."/>
            <person name="Dent R."/>
            <person name="Dutcher S."/>
            <person name="Fernandez E."/>
            <person name="Fukuzawa H."/>
            <person name="Gonzalez-Ballester D."/>
            <person name="Gonzalez-Halphen D."/>
            <person name="Hallmann A."/>
            <person name="Hanikenne M."/>
            <person name="Hippler M."/>
            <person name="Inwood W."/>
            <person name="Jabbari K."/>
            <person name="Kalanon M."/>
            <person name="Kuras R."/>
            <person name="Lefebvre P.A."/>
            <person name="Lemaire S.D."/>
            <person name="Lobanov A.V."/>
            <person name="Lohr M."/>
            <person name="Manuell A."/>
            <person name="Meier I."/>
            <person name="Mets L."/>
            <person name="Mittag M."/>
            <person name="Mittelmeier T."/>
            <person name="Moroney J.V."/>
            <person name="Moseley J."/>
            <person name="Napoli C."/>
            <person name="Nedelcu A.M."/>
            <person name="Niyogi K."/>
            <person name="Novoselov S.V."/>
            <person name="Paulsen I.T."/>
            <person name="Pazour G."/>
            <person name="Purton S."/>
            <person name="Ral J.P."/>
            <person name="Riano-Pachon D.M."/>
            <person name="Riekhof W."/>
            <person name="Rymarquis L."/>
            <person name="Schroda M."/>
            <person name="Stern D."/>
            <person name="Umen J."/>
            <person name="Willows R."/>
            <person name="Wilson N."/>
            <person name="Zimmer S.L."/>
            <person name="Allmer J."/>
            <person name="Balk J."/>
            <person name="Bisova K."/>
            <person name="Chen C.J."/>
            <person name="Elias M."/>
            <person name="Gendler K."/>
            <person name="Hauser C."/>
            <person name="Lamb M.R."/>
            <person name="Ledford H."/>
            <person name="Long J.C."/>
            <person name="Minagawa J."/>
            <person name="Page M.D."/>
            <person name="Pan J."/>
            <person name="Pootakham W."/>
            <person name="Roje S."/>
            <person name="Rose A."/>
            <person name="Stahlberg E."/>
            <person name="Terauchi A.M."/>
            <person name="Yang P."/>
            <person name="Ball S."/>
            <person name="Bowler C."/>
            <person name="Dieckmann C.L."/>
            <person name="Gladyshev V.N."/>
            <person name="Green P."/>
            <person name="Jorgensen R."/>
            <person name="Mayfield S."/>
            <person name="Mueller-Roeber B."/>
            <person name="Rajamani S."/>
            <person name="Sayre R.T."/>
            <person name="Brokstein P."/>
            <person name="Dubchak I."/>
            <person name="Goodstein D."/>
            <person name="Hornick L."/>
            <person name="Huang Y.W."/>
            <person name="Jhaveri J."/>
            <person name="Luo Y."/>
            <person name="Martinez D."/>
            <person name="Ngau W.C."/>
            <person name="Otillar B."/>
            <person name="Poliakov A."/>
            <person name="Porter A."/>
            <person name="Szajkowski L."/>
            <person name="Werner G."/>
            <person name="Zhou K."/>
            <person name="Grigoriev I.V."/>
            <person name="Rokhsar D.S."/>
            <person name="Grossman A.R."/>
        </authorList>
    </citation>
    <scope>NUCLEOTIDE SEQUENCE [LARGE SCALE GENOMIC DNA]</scope>
    <source>
        <strain evidence="10">CC-503</strain>
    </source>
</reference>
<evidence type="ECO:0000259" key="8">
    <source>
        <dbReference type="PROSITE" id="PS50011"/>
    </source>
</evidence>
<dbReference type="InterPro" id="IPR001245">
    <property type="entry name" value="Ser-Thr/Tyr_kinase_cat_dom"/>
</dbReference>
<dbReference type="PROSITE" id="PS50011">
    <property type="entry name" value="PROTEIN_KINASE_DOM"/>
    <property type="match status" value="1"/>
</dbReference>
<dbReference type="OrthoDB" id="551059at2759"/>
<feature type="compositionally biased region" description="Low complexity" evidence="7">
    <location>
        <begin position="912"/>
        <end position="922"/>
    </location>
</feature>
<evidence type="ECO:0000256" key="5">
    <source>
        <dbReference type="ARBA" id="ARBA00022840"/>
    </source>
</evidence>
<dbReference type="GO" id="GO:0004672">
    <property type="term" value="F:protein kinase activity"/>
    <property type="evidence" value="ECO:0000318"/>
    <property type="project" value="GO_Central"/>
</dbReference>
<dbReference type="InParanoid" id="A0A2K3DHW6"/>
<proteinExistence type="predicted"/>
<evidence type="ECO:0000256" key="4">
    <source>
        <dbReference type="ARBA" id="ARBA00022777"/>
    </source>
</evidence>
<dbReference type="KEGG" id="cre:CHLRE_08g378950v5"/>